<dbReference type="Proteomes" id="UP000823388">
    <property type="component" value="Chromosome 5K"/>
</dbReference>
<feature type="region of interest" description="Disordered" evidence="7">
    <location>
        <begin position="1"/>
        <end position="22"/>
    </location>
</feature>
<keyword evidence="5" id="KW-0539">Nucleus</keyword>
<feature type="compositionally biased region" description="Basic and acidic residues" evidence="7">
    <location>
        <begin position="9"/>
        <end position="21"/>
    </location>
</feature>
<feature type="region of interest" description="Disordered" evidence="7">
    <location>
        <begin position="162"/>
        <end position="181"/>
    </location>
</feature>
<keyword evidence="6" id="KW-0175">Coiled coil</keyword>
<dbReference type="GO" id="GO:0003700">
    <property type="term" value="F:DNA-binding transcription factor activity"/>
    <property type="evidence" value="ECO:0007669"/>
    <property type="project" value="InterPro"/>
</dbReference>
<proteinExistence type="predicted"/>
<feature type="compositionally biased region" description="Low complexity" evidence="7">
    <location>
        <begin position="191"/>
        <end position="202"/>
    </location>
</feature>
<protein>
    <recommendedName>
        <fullName evidence="8">WRKY domain-containing protein</fullName>
    </recommendedName>
</protein>
<dbReference type="InterPro" id="IPR036576">
    <property type="entry name" value="WRKY_dom_sf"/>
</dbReference>
<organism evidence="9 10">
    <name type="scientific">Panicum virgatum</name>
    <name type="common">Blackwell switchgrass</name>
    <dbReference type="NCBI Taxonomy" id="38727"/>
    <lineage>
        <taxon>Eukaryota</taxon>
        <taxon>Viridiplantae</taxon>
        <taxon>Streptophyta</taxon>
        <taxon>Embryophyta</taxon>
        <taxon>Tracheophyta</taxon>
        <taxon>Spermatophyta</taxon>
        <taxon>Magnoliopsida</taxon>
        <taxon>Liliopsida</taxon>
        <taxon>Poales</taxon>
        <taxon>Poaceae</taxon>
        <taxon>PACMAD clade</taxon>
        <taxon>Panicoideae</taxon>
        <taxon>Panicodae</taxon>
        <taxon>Paniceae</taxon>
        <taxon>Panicinae</taxon>
        <taxon>Panicum</taxon>
        <taxon>Panicum sect. Hiantes</taxon>
    </lineage>
</organism>
<dbReference type="Gene3D" id="2.20.25.80">
    <property type="entry name" value="WRKY domain"/>
    <property type="match status" value="1"/>
</dbReference>
<dbReference type="SMART" id="SM00774">
    <property type="entry name" value="WRKY"/>
    <property type="match status" value="1"/>
</dbReference>
<dbReference type="SUPFAM" id="SSF118290">
    <property type="entry name" value="WRKY DNA-binding domain"/>
    <property type="match status" value="1"/>
</dbReference>
<feature type="domain" description="WRKY" evidence="8">
    <location>
        <begin position="248"/>
        <end position="314"/>
    </location>
</feature>
<sequence length="508" mass="52068">MEVAVERPTPVKEEKRADAKPEIAAMGSPLPIVFESFPSTQRDASIKQEQRTLEAAKAEMGEVREENERLKTMLSRIVSQYQLLHTHFLDVVKVHEQAAKAKLPAAPAPAASLPTGAADDADDLVSLSLGTRSNGARRKGHERSSSSSGGTAETTADQGQLSLGLGIAPGSGLSADDDKASGASAAPVLNLSSDSSSAGDAAKPPAQDDAYACPPAGTSRKSPSAGEGADDEVQQQAKKARVSVRVKCNTPTMPDGCQWRKYGQKISKGNPCPRAYYRCTVAPHCPVRKHVQRCAEDTSILITTYEGQHNHQLPPAATAMASTTSAAAAMLTSGSTSSSSPASLAHGHHLPLAAAGLLGPTTMVSTAASCPTITLDLTTPAPPHSLMHPSPYAAAAAAGYESKAVPAAWSSGYLAYGAAPPSYYGKSSPALGHLFGGGLGGSSRPEQLYGAQTYLQRTSSLGAGHGAVAPAVTDTLAKAITSDPSFQTALVAAITSIMGRGGGAAAQK</sequence>
<evidence type="ECO:0000313" key="9">
    <source>
        <dbReference type="EMBL" id="KAG2595192.1"/>
    </source>
</evidence>
<evidence type="ECO:0000256" key="2">
    <source>
        <dbReference type="ARBA" id="ARBA00023015"/>
    </source>
</evidence>
<evidence type="ECO:0000256" key="4">
    <source>
        <dbReference type="ARBA" id="ARBA00023163"/>
    </source>
</evidence>
<evidence type="ECO:0000256" key="1">
    <source>
        <dbReference type="ARBA" id="ARBA00004123"/>
    </source>
</evidence>
<gene>
    <name evidence="9" type="ORF">PVAP13_5KG057400</name>
</gene>
<dbReference type="Pfam" id="PF03106">
    <property type="entry name" value="WRKY"/>
    <property type="match status" value="1"/>
</dbReference>
<reference evidence="9 10" key="1">
    <citation type="submission" date="2020-05" db="EMBL/GenBank/DDBJ databases">
        <title>WGS assembly of Panicum virgatum.</title>
        <authorList>
            <person name="Lovell J.T."/>
            <person name="Jenkins J."/>
            <person name="Shu S."/>
            <person name="Juenger T.E."/>
            <person name="Schmutz J."/>
        </authorList>
    </citation>
    <scope>NUCLEOTIDE SEQUENCE [LARGE SCALE GENOMIC DNA]</scope>
    <source>
        <strain evidence="10">cv. AP13</strain>
    </source>
</reference>
<dbReference type="PROSITE" id="PS50811">
    <property type="entry name" value="WRKY"/>
    <property type="match status" value="1"/>
</dbReference>
<evidence type="ECO:0000259" key="8">
    <source>
        <dbReference type="PROSITE" id="PS50811"/>
    </source>
</evidence>
<dbReference type="AlphaFoldDB" id="A0A8T0S7V2"/>
<dbReference type="EMBL" id="CM029045">
    <property type="protein sequence ID" value="KAG2595192.1"/>
    <property type="molecule type" value="Genomic_DNA"/>
</dbReference>
<evidence type="ECO:0000256" key="6">
    <source>
        <dbReference type="SAM" id="Coils"/>
    </source>
</evidence>
<dbReference type="GO" id="GO:0005634">
    <property type="term" value="C:nucleus"/>
    <property type="evidence" value="ECO:0007669"/>
    <property type="project" value="UniProtKB-SubCell"/>
</dbReference>
<feature type="region of interest" description="Disordered" evidence="7">
    <location>
        <begin position="130"/>
        <end position="156"/>
    </location>
</feature>
<evidence type="ECO:0000256" key="3">
    <source>
        <dbReference type="ARBA" id="ARBA00023125"/>
    </source>
</evidence>
<comment type="subcellular location">
    <subcellularLocation>
        <location evidence="1">Nucleus</location>
    </subcellularLocation>
</comment>
<dbReference type="PANTHER" id="PTHR31429">
    <property type="entry name" value="WRKY TRANSCRIPTION FACTOR 36-RELATED"/>
    <property type="match status" value="1"/>
</dbReference>
<comment type="caution">
    <text evidence="9">The sequence shown here is derived from an EMBL/GenBank/DDBJ whole genome shotgun (WGS) entry which is preliminary data.</text>
</comment>
<keyword evidence="10" id="KW-1185">Reference proteome</keyword>
<dbReference type="OrthoDB" id="1686353at2759"/>
<dbReference type="InterPro" id="IPR003657">
    <property type="entry name" value="WRKY_dom"/>
</dbReference>
<keyword evidence="3" id="KW-0238">DNA-binding</keyword>
<feature type="region of interest" description="Disordered" evidence="7">
    <location>
        <begin position="191"/>
        <end position="242"/>
    </location>
</feature>
<keyword evidence="4" id="KW-0804">Transcription</keyword>
<dbReference type="PANTHER" id="PTHR31429:SF65">
    <property type="entry name" value="OS01G0185900 PROTEIN"/>
    <property type="match status" value="1"/>
</dbReference>
<dbReference type="FunFam" id="2.20.25.80:FF:000002">
    <property type="entry name" value="probable WRKY transcription factor 31"/>
    <property type="match status" value="1"/>
</dbReference>
<dbReference type="GO" id="GO:0043565">
    <property type="term" value="F:sequence-specific DNA binding"/>
    <property type="evidence" value="ECO:0007669"/>
    <property type="project" value="InterPro"/>
</dbReference>
<accession>A0A8T0S7V2</accession>
<evidence type="ECO:0000256" key="7">
    <source>
        <dbReference type="SAM" id="MobiDB-lite"/>
    </source>
</evidence>
<keyword evidence="2" id="KW-0805">Transcription regulation</keyword>
<dbReference type="InterPro" id="IPR044810">
    <property type="entry name" value="WRKY_plant"/>
</dbReference>
<evidence type="ECO:0000313" key="10">
    <source>
        <dbReference type="Proteomes" id="UP000823388"/>
    </source>
</evidence>
<feature type="coiled-coil region" evidence="6">
    <location>
        <begin position="46"/>
        <end position="73"/>
    </location>
</feature>
<name>A0A8T0S7V2_PANVG</name>
<evidence type="ECO:0000256" key="5">
    <source>
        <dbReference type="ARBA" id="ARBA00023242"/>
    </source>
</evidence>